<organism evidence="1 2">
    <name type="scientific">Lates calcarifer</name>
    <name type="common">Barramundi</name>
    <name type="synonym">Holocentrus calcarifer</name>
    <dbReference type="NCBI Taxonomy" id="8187"/>
    <lineage>
        <taxon>Eukaryota</taxon>
        <taxon>Metazoa</taxon>
        <taxon>Chordata</taxon>
        <taxon>Craniata</taxon>
        <taxon>Vertebrata</taxon>
        <taxon>Euteleostomi</taxon>
        <taxon>Actinopterygii</taxon>
        <taxon>Neopterygii</taxon>
        <taxon>Teleostei</taxon>
        <taxon>Neoteleostei</taxon>
        <taxon>Acanthomorphata</taxon>
        <taxon>Carangaria</taxon>
        <taxon>Carangaria incertae sedis</taxon>
        <taxon>Centropomidae</taxon>
        <taxon>Lates</taxon>
    </lineage>
</organism>
<dbReference type="GO" id="GO:0003676">
    <property type="term" value="F:nucleic acid binding"/>
    <property type="evidence" value="ECO:0007669"/>
    <property type="project" value="InterPro"/>
</dbReference>
<dbReference type="Gene3D" id="3.30.420.10">
    <property type="entry name" value="Ribonuclease H-like superfamily/Ribonuclease H"/>
    <property type="match status" value="1"/>
</dbReference>
<dbReference type="Proteomes" id="UP000314980">
    <property type="component" value="Unassembled WGS sequence"/>
</dbReference>
<dbReference type="AlphaFoldDB" id="A0A4W6FWY8"/>
<name>A0A4W6FWY8_LATCA</name>
<proteinExistence type="predicted"/>
<reference evidence="1" key="2">
    <citation type="submission" date="2025-08" db="UniProtKB">
        <authorList>
            <consortium name="Ensembl"/>
        </authorList>
    </citation>
    <scope>IDENTIFICATION</scope>
</reference>
<dbReference type="GeneTree" id="ENSGT01120000274078"/>
<evidence type="ECO:0000313" key="2">
    <source>
        <dbReference type="Proteomes" id="UP000314980"/>
    </source>
</evidence>
<protein>
    <submittedName>
        <fullName evidence="1">Uncharacterized protein</fullName>
    </submittedName>
</protein>
<accession>A0A4W6FWY8</accession>
<reference evidence="2" key="1">
    <citation type="submission" date="2015-09" db="EMBL/GenBank/DDBJ databases">
        <authorList>
            <person name="Sai Rama Sridatta P."/>
        </authorList>
    </citation>
    <scope>NUCLEOTIDE SEQUENCE [LARGE SCALE GENOMIC DNA]</scope>
</reference>
<dbReference type="InterPro" id="IPR036397">
    <property type="entry name" value="RNaseH_sf"/>
</dbReference>
<dbReference type="InParanoid" id="A0A4W6FWY8"/>
<dbReference type="Ensembl" id="ENSLCAT00010056966.1">
    <property type="protein sequence ID" value="ENSLCAP00010055473.1"/>
    <property type="gene ID" value="ENSLCAG00010025886.1"/>
</dbReference>
<reference evidence="1" key="3">
    <citation type="submission" date="2025-09" db="UniProtKB">
        <authorList>
            <consortium name="Ensembl"/>
        </authorList>
    </citation>
    <scope>IDENTIFICATION</scope>
</reference>
<evidence type="ECO:0000313" key="1">
    <source>
        <dbReference type="Ensembl" id="ENSLCAP00010055473.1"/>
    </source>
</evidence>
<keyword evidence="2" id="KW-1185">Reference proteome</keyword>
<sequence length="98" mass="11298">MILYQDGKSKRSVCERRHCSTEMWGKMIWSDESPLSIFSTSEQVHVWRTPRGQYRPECLNPTMRGSSDSGMLWGAFCWHGLGPLVPLERLQVNVKSPE</sequence>